<reference evidence="2" key="1">
    <citation type="submission" date="2020-07" db="EMBL/GenBank/DDBJ databases">
        <title>Huge and variable diversity of episymbiotic CPR bacteria and DPANN archaea in groundwater ecosystems.</title>
        <authorList>
            <person name="He C.Y."/>
            <person name="Keren R."/>
            <person name="Whittaker M."/>
            <person name="Farag I.F."/>
            <person name="Doudna J."/>
            <person name="Cate J.H.D."/>
            <person name="Banfield J.F."/>
        </authorList>
    </citation>
    <scope>NUCLEOTIDE SEQUENCE</scope>
    <source>
        <strain evidence="2">NC_groundwater_1813_Pr3_B-0.1um_71_17</strain>
    </source>
</reference>
<dbReference type="EMBL" id="JACRIW010000070">
    <property type="protein sequence ID" value="MBI5169822.1"/>
    <property type="molecule type" value="Genomic_DNA"/>
</dbReference>
<dbReference type="AlphaFoldDB" id="A0A933SCY1"/>
<feature type="transmembrane region" description="Helical" evidence="1">
    <location>
        <begin position="141"/>
        <end position="159"/>
    </location>
</feature>
<gene>
    <name evidence="2" type="ORF">HZA61_10065</name>
</gene>
<keyword evidence="1" id="KW-0472">Membrane</keyword>
<feature type="transmembrane region" description="Helical" evidence="1">
    <location>
        <begin position="39"/>
        <end position="60"/>
    </location>
</feature>
<organism evidence="2 3">
    <name type="scientific">Eiseniibacteriota bacterium</name>
    <dbReference type="NCBI Taxonomy" id="2212470"/>
    <lineage>
        <taxon>Bacteria</taxon>
        <taxon>Candidatus Eiseniibacteriota</taxon>
    </lineage>
</organism>
<protein>
    <submittedName>
        <fullName evidence="2">DUF1361 domain-containing protein</fullName>
    </submittedName>
</protein>
<evidence type="ECO:0000256" key="1">
    <source>
        <dbReference type="SAM" id="Phobius"/>
    </source>
</evidence>
<sequence>MTGSLLALWRSPRIRIDAALIVWCALLVVARVWRAGAPAYFFLCWNLFLAGIPAGASVLFEHESRRGGSRALAALWFAVWLVFLPNAPYLVTDFVHLHPRPPVPLWFDIALLTSFAGAGLMLGWGSVATVQDTLARTAGRLAGWIVAAGSLLLSGYGIYLGRFLRWNSWDVLSNPGALLDVVYGHARGRDVSQPASVTIVYGVGLVLGYVIVRAIAATQPPPEGR</sequence>
<feature type="transmembrane region" description="Helical" evidence="1">
    <location>
        <begin position="195"/>
        <end position="216"/>
    </location>
</feature>
<accession>A0A933SCY1</accession>
<feature type="transmembrane region" description="Helical" evidence="1">
    <location>
        <begin position="14"/>
        <end position="33"/>
    </location>
</feature>
<keyword evidence="1" id="KW-0812">Transmembrane</keyword>
<feature type="transmembrane region" description="Helical" evidence="1">
    <location>
        <begin position="103"/>
        <end position="129"/>
    </location>
</feature>
<evidence type="ECO:0000313" key="2">
    <source>
        <dbReference type="EMBL" id="MBI5169822.1"/>
    </source>
</evidence>
<evidence type="ECO:0000313" key="3">
    <source>
        <dbReference type="Proteomes" id="UP000696931"/>
    </source>
</evidence>
<name>A0A933SCY1_UNCEI</name>
<keyword evidence="1" id="KW-1133">Transmembrane helix</keyword>
<dbReference type="InterPro" id="IPR009793">
    <property type="entry name" value="DUF1361"/>
</dbReference>
<proteinExistence type="predicted"/>
<feature type="transmembrane region" description="Helical" evidence="1">
    <location>
        <begin position="72"/>
        <end position="91"/>
    </location>
</feature>
<dbReference type="Proteomes" id="UP000696931">
    <property type="component" value="Unassembled WGS sequence"/>
</dbReference>
<dbReference type="Pfam" id="PF07099">
    <property type="entry name" value="DUF1361"/>
    <property type="match status" value="1"/>
</dbReference>
<comment type="caution">
    <text evidence="2">The sequence shown here is derived from an EMBL/GenBank/DDBJ whole genome shotgun (WGS) entry which is preliminary data.</text>
</comment>